<evidence type="ECO:0000256" key="10">
    <source>
        <dbReference type="ARBA" id="ARBA00047056"/>
    </source>
</evidence>
<dbReference type="CTD" id="11180"/>
<dbReference type="InterPro" id="IPR051973">
    <property type="entry name" value="tRNA_Anticodon_Mtase-Reg"/>
</dbReference>
<comment type="similarity">
    <text evidence="6">Belongs to the WD repeat WDR6 family.</text>
</comment>
<feature type="region of interest" description="Disordered" evidence="12">
    <location>
        <begin position="1350"/>
        <end position="1411"/>
    </location>
</feature>
<dbReference type="InterPro" id="IPR036322">
    <property type="entry name" value="WD40_repeat_dom_sf"/>
</dbReference>
<dbReference type="GO" id="GO:0030488">
    <property type="term" value="P:tRNA methylation"/>
    <property type="evidence" value="ECO:0007669"/>
    <property type="project" value="TreeGrafter"/>
</dbReference>
<dbReference type="InterPro" id="IPR015943">
    <property type="entry name" value="WD40/YVTN_repeat-like_dom_sf"/>
</dbReference>
<dbReference type="SUPFAM" id="SSF50978">
    <property type="entry name" value="WD40 repeat-like"/>
    <property type="match status" value="2"/>
</dbReference>
<sequence>METAALVAPVTALEFLRDEYLLTGEGPVLTVYRLQPRPEATASLSVLHHYRIHGIRPRPPAGDPRCSSAAETDGVKKDGWSSTTESNQYDLVVFGGKAVRLVRLSVELHRGDHLHLEAQGPLMELQDWALDVRWLSGGRRQLLCVALAHNSALLLDVHEGIALVQCSCEEGCLLYSALLLIDESWVDSVLVGGTVFNQLIIWRPGGREGEGSIAEHKAPVERRLLGHSGVIFSISYLEEKGLLASASDDRSVRVWGVGVLGGPGGKCGDLNPACLKVLYGHQARVFSVHLSPGKVFSAGEDGACLVWDWAGGGKVTRTLKGHRAGGVRALAVSEGTSDEGKQERWVATGGADGGVRLWRVEAAEEKEEQMGDAVTETLTDLQFSGQGMPKVVCVLGEEDENESWAQSKFVVCTDQGMVYQFCNGQWELIWQGTPDFQSYCVMEMVAIRVKSLAAKVNLCAVGNLRGEIQVFPISQPQSGILLRAGSGKIHSLIWIEGQEGARQVGYLLASGAEGLVHRWCVEVTLNEDLCLVLCVEPLPLFQLPPCAKRWLTAAVRLRHRSQGGLWVCGDRRGSLLLFQERSKREENKEIDEGEQRERGMIEDLPLQPLSCLFGVHGKQGVTSVCEYQGLLYSAGRDGCVRVFKVNPTPLKTYGENRGKVLEGLQLEVLRVQRACKGMEWLERVLILEAELPEHKEEEEDGEGCENHYEANHRIQEKLEGTDDEKAKECLRENEGSEARFAIAGFHAVHFVVWDPVRQEKLLAVPCGGGHRSWSLWPSHKPLWPGYGALVFIKQGTVLTSQPPREGLTGAGKAGKTGGLGLREGVHGRGIGCVCRLGRLGGIRNGIKTKSAGNRSGNEAKVQIEEVKETEGEEGHWEVVVTGGDDTSLTVLAVQPNSGAVRVLSVITDHISSVRTLAAVMRSEGSSSAVRIEKHGQHAQSLSALLVSAGGRAQMQCYRLLIGWDGQRGVPSCQVIQVAGHRLDEHWERKRNRHKMVKMDPETRYMSIAVVDQEADCVLLALACSDGAVRLFSVREEKGQIDLLWESFYHQRCVLSVATCSLEDGKGNSYKLLFSAATDGKIAVFDVSAASSLSNGSSSDAPTPPIPCLSIPAHQSGVNSLAVWAEKTGRREGGCLVTAASGGDDGQLTVSVVRVQFPEGEVEGSRGFSQSREKISEQQAGPQISAELPLHMPTEFDCQMAPSQARFQHRNQTAASLLEPPNQPQPHIQPQSYSQPCLPSVFSHQQTQPHSQLPPLHLRLHSQSRVPLAHAAPLTALKLLSPGLVASASPDQRVCLWRVCSTGISHNGALYSHVADAAGLAVWQEGRGEGETGGRDGIRGDGQWKVRFGVESETGSEAGRKVTEKSEGETDGTCRRPEGKTEAKKQGETAAEAEGEKQCETASETGDAVCKSGDGKVRMTGVKSRNQTGNDEAVVEVESAGSSETGSREASCDTKAGETDRTGWVLVCGQGLQLLRVRNTEMDGKMWTEEMRKGEKTKQRVKVTFQENQQSFP</sequence>
<evidence type="ECO:0000256" key="7">
    <source>
        <dbReference type="ARBA" id="ARBA00040154"/>
    </source>
</evidence>
<organism evidence="13 14">
    <name type="scientific">Myripristis murdjan</name>
    <name type="common">pinecone soldierfish</name>
    <dbReference type="NCBI Taxonomy" id="586833"/>
    <lineage>
        <taxon>Eukaryota</taxon>
        <taxon>Metazoa</taxon>
        <taxon>Chordata</taxon>
        <taxon>Craniata</taxon>
        <taxon>Vertebrata</taxon>
        <taxon>Euteleostomi</taxon>
        <taxon>Actinopterygii</taxon>
        <taxon>Neopterygii</taxon>
        <taxon>Teleostei</taxon>
        <taxon>Neoteleostei</taxon>
        <taxon>Acanthomorphata</taxon>
        <taxon>Holocentriformes</taxon>
        <taxon>Holocentridae</taxon>
        <taxon>Myripristis</taxon>
    </lineage>
</organism>
<comment type="subunit">
    <text evidence="10">Interacts with FTSJ1; the interaction is direct, and required for 2'-O-methylation of position 34 in substrate tRNAs. Interacts with IRS4. Interacts with STK11/LKB1.</text>
</comment>
<dbReference type="GeneID" id="115361648"/>
<dbReference type="InParanoid" id="A0A667WUW6"/>
<keyword evidence="5" id="KW-0677">Repeat</keyword>
<accession>A0A667WUW6</accession>
<name>A0A667WUW6_9TELE</name>
<reference evidence="13" key="1">
    <citation type="submission" date="2019-06" db="EMBL/GenBank/DDBJ databases">
        <authorList>
            <consortium name="Wellcome Sanger Institute Data Sharing"/>
        </authorList>
    </citation>
    <scope>NUCLEOTIDE SEQUENCE [LARGE SCALE GENOMIC DNA]</scope>
</reference>
<evidence type="ECO:0000256" key="1">
    <source>
        <dbReference type="ARBA" id="ARBA00004496"/>
    </source>
</evidence>
<evidence type="ECO:0000256" key="9">
    <source>
        <dbReference type="ARBA" id="ARBA00045751"/>
    </source>
</evidence>
<evidence type="ECO:0000256" key="5">
    <source>
        <dbReference type="ARBA" id="ARBA00022737"/>
    </source>
</evidence>
<evidence type="ECO:0000256" key="11">
    <source>
        <dbReference type="PROSITE-ProRule" id="PRU00221"/>
    </source>
</evidence>
<dbReference type="Gene3D" id="2.130.10.10">
    <property type="entry name" value="YVTN repeat-like/Quinoprotein amine dehydrogenase"/>
    <property type="match status" value="3"/>
</dbReference>
<feature type="region of interest" description="Disordered" evidence="12">
    <location>
        <begin position="56"/>
        <end position="83"/>
    </location>
</feature>
<feature type="compositionally biased region" description="Basic and acidic residues" evidence="12">
    <location>
        <begin position="1357"/>
        <end position="1386"/>
    </location>
</feature>
<protein>
    <recommendedName>
        <fullName evidence="7">tRNA (34-2'-O)-methyltransferase regulator WDR6</fullName>
    </recommendedName>
    <alternativeName>
        <fullName evidence="8">WD repeat-containing protein 6</fullName>
    </alternativeName>
</protein>
<dbReference type="PROSITE" id="PS50082">
    <property type="entry name" value="WD_REPEATS_2"/>
    <property type="match status" value="3"/>
</dbReference>
<proteinExistence type="inferred from homology"/>
<dbReference type="SMART" id="SM00320">
    <property type="entry name" value="WD40"/>
    <property type="match status" value="6"/>
</dbReference>
<dbReference type="PANTHER" id="PTHR14344:SF3">
    <property type="entry name" value="WD REPEAT-CONTAINING PROTEIN 6"/>
    <property type="match status" value="1"/>
</dbReference>
<evidence type="ECO:0000256" key="2">
    <source>
        <dbReference type="ARBA" id="ARBA00022490"/>
    </source>
</evidence>
<dbReference type="Proteomes" id="UP000472263">
    <property type="component" value="Chromosome 7"/>
</dbReference>
<feature type="compositionally biased region" description="Basic and acidic residues" evidence="12">
    <location>
        <begin position="1445"/>
        <end position="1456"/>
    </location>
</feature>
<dbReference type="Ensembl" id="ENSMMDT00005009778.1">
    <property type="protein sequence ID" value="ENSMMDP00005009475.1"/>
    <property type="gene ID" value="ENSMMDG00005005204.1"/>
</dbReference>
<evidence type="ECO:0000256" key="8">
    <source>
        <dbReference type="ARBA" id="ARBA00041816"/>
    </source>
</evidence>
<keyword evidence="4" id="KW-0819">tRNA processing</keyword>
<dbReference type="PROSITE" id="PS50294">
    <property type="entry name" value="WD_REPEATS_REGION"/>
    <property type="match status" value="1"/>
</dbReference>
<keyword evidence="14" id="KW-1185">Reference proteome</keyword>
<keyword evidence="2" id="KW-0963">Cytoplasm</keyword>
<dbReference type="GeneTree" id="ENSGT00420000029923"/>
<evidence type="ECO:0000256" key="4">
    <source>
        <dbReference type="ARBA" id="ARBA00022694"/>
    </source>
</evidence>
<dbReference type="Pfam" id="PF00400">
    <property type="entry name" value="WD40"/>
    <property type="match status" value="3"/>
</dbReference>
<evidence type="ECO:0000256" key="6">
    <source>
        <dbReference type="ARBA" id="ARBA00038255"/>
    </source>
</evidence>
<dbReference type="OrthoDB" id="5594999at2759"/>
<comment type="function">
    <text evidence="9">Together with methyltransferase FTSJ1, methylates the 2'-O-ribose of nucleotides at position 34 of the tRNA anticodon loop of substrate tRNAs. Required for the correct positioning of the substrate tRNA for methylation. Required to suppress amino acid starvation-induced autophagy. Enhances the STK11/LKB1-induced cell growth suppression activity.</text>
</comment>
<dbReference type="InterPro" id="IPR001680">
    <property type="entry name" value="WD40_rpt"/>
</dbReference>
<keyword evidence="3 11" id="KW-0853">WD repeat</keyword>
<evidence type="ECO:0000256" key="12">
    <source>
        <dbReference type="SAM" id="MobiDB-lite"/>
    </source>
</evidence>
<evidence type="ECO:0000256" key="3">
    <source>
        <dbReference type="ARBA" id="ARBA00022574"/>
    </source>
</evidence>
<feature type="repeat" description="WD" evidence="11">
    <location>
        <begin position="224"/>
        <end position="255"/>
    </location>
</feature>
<feature type="repeat" description="WD" evidence="11">
    <location>
        <begin position="346"/>
        <end position="368"/>
    </location>
</feature>
<dbReference type="RefSeq" id="XP_029911042.1">
    <property type="nucleotide sequence ID" value="XM_030055182.1"/>
</dbReference>
<reference evidence="13" key="2">
    <citation type="submission" date="2025-08" db="UniProtKB">
        <authorList>
            <consortium name="Ensembl"/>
        </authorList>
    </citation>
    <scope>IDENTIFICATION</scope>
</reference>
<feature type="repeat" description="WD" evidence="11">
    <location>
        <begin position="278"/>
        <end position="308"/>
    </location>
</feature>
<reference evidence="13" key="3">
    <citation type="submission" date="2025-09" db="UniProtKB">
        <authorList>
            <consortium name="Ensembl"/>
        </authorList>
    </citation>
    <scope>IDENTIFICATION</scope>
</reference>
<evidence type="ECO:0000313" key="13">
    <source>
        <dbReference type="Ensembl" id="ENSMMDP00005009475.1"/>
    </source>
</evidence>
<gene>
    <name evidence="13" type="primary">wdr6</name>
</gene>
<evidence type="ECO:0000313" key="14">
    <source>
        <dbReference type="Proteomes" id="UP000472263"/>
    </source>
</evidence>
<feature type="region of interest" description="Disordered" evidence="12">
    <location>
        <begin position="1436"/>
        <end position="1456"/>
    </location>
</feature>
<comment type="subcellular location">
    <subcellularLocation>
        <location evidence="1">Cytoplasm</location>
    </subcellularLocation>
</comment>
<dbReference type="PANTHER" id="PTHR14344">
    <property type="entry name" value="WD REPEAT PROTEIN"/>
    <property type="match status" value="1"/>
</dbReference>
<dbReference type="GO" id="GO:0005737">
    <property type="term" value="C:cytoplasm"/>
    <property type="evidence" value="ECO:0007669"/>
    <property type="project" value="UniProtKB-SubCell"/>
</dbReference>